<keyword evidence="2" id="KW-1185">Reference proteome</keyword>
<organism evidence="1 2">
    <name type="scientific">Aquirufa antheringensis</name>
    <dbReference type="NCBI Taxonomy" id="2516559"/>
    <lineage>
        <taxon>Bacteria</taxon>
        <taxon>Pseudomonadati</taxon>
        <taxon>Bacteroidota</taxon>
        <taxon>Cytophagia</taxon>
        <taxon>Cytophagales</taxon>
        <taxon>Flectobacillaceae</taxon>
        <taxon>Aquirufa</taxon>
    </lineage>
</organism>
<dbReference type="EMBL" id="SEWY01000001">
    <property type="protein sequence ID" value="TBH75322.1"/>
    <property type="molecule type" value="Genomic_DNA"/>
</dbReference>
<dbReference type="OrthoDB" id="3784471at2"/>
<comment type="caution">
    <text evidence="1">The sequence shown here is derived from an EMBL/GenBank/DDBJ whole genome shotgun (WGS) entry which is preliminary data.</text>
</comment>
<name>A0A4Q9BGC6_9BACT</name>
<accession>A0A4Q9BGC6</accession>
<gene>
    <name evidence="1" type="ORF">EWU20_01730</name>
</gene>
<reference evidence="1 2" key="1">
    <citation type="submission" date="2019-02" db="EMBL/GenBank/DDBJ databases">
        <title>Genome of a new Bacteroidetes strain.</title>
        <authorList>
            <person name="Pitt A."/>
        </authorList>
    </citation>
    <scope>NUCLEOTIDE SEQUENCE [LARGE SCALE GENOMIC DNA]</scope>
    <source>
        <strain evidence="1 2">103A-SOEBACH</strain>
    </source>
</reference>
<protein>
    <submittedName>
        <fullName evidence="1">Uncharacterized protein</fullName>
    </submittedName>
</protein>
<evidence type="ECO:0000313" key="1">
    <source>
        <dbReference type="EMBL" id="TBH75322.1"/>
    </source>
</evidence>
<dbReference type="InterPro" id="IPR046172">
    <property type="entry name" value="DUF6174"/>
</dbReference>
<dbReference type="AlphaFoldDB" id="A0A4Q9BGC6"/>
<dbReference type="RefSeq" id="WP_130922493.1">
    <property type="nucleotide sequence ID" value="NZ_JAANOM010000002.1"/>
</dbReference>
<sequence length="141" mass="16058">MKKLLFLFCLSFLGCKTVEPLDDATANLNLWNEKKIVNYSFSFKRVCFCPLEYVGPHQIVVQNGKISTVNGAPYNAAERYGVMYTIPELLQVIKANVDKNPAKKVLNFNATFGYPTNVFFDFSEMMADEEIGYEVTNFKIN</sequence>
<proteinExistence type="predicted"/>
<dbReference type="PROSITE" id="PS51257">
    <property type="entry name" value="PROKAR_LIPOPROTEIN"/>
    <property type="match status" value="1"/>
</dbReference>
<evidence type="ECO:0000313" key="2">
    <source>
        <dbReference type="Proteomes" id="UP000293583"/>
    </source>
</evidence>
<dbReference type="Pfam" id="PF19671">
    <property type="entry name" value="DUF6174"/>
    <property type="match status" value="1"/>
</dbReference>
<dbReference type="Proteomes" id="UP000293583">
    <property type="component" value="Unassembled WGS sequence"/>
</dbReference>